<feature type="compositionally biased region" description="Basic and acidic residues" evidence="8">
    <location>
        <begin position="210"/>
        <end position="219"/>
    </location>
</feature>
<dbReference type="GO" id="GO:0051257">
    <property type="term" value="P:meiotic spindle midzone assembly"/>
    <property type="evidence" value="ECO:0007669"/>
    <property type="project" value="TreeGrafter"/>
</dbReference>
<keyword evidence="7" id="KW-0539">Nucleus</keyword>
<feature type="compositionally biased region" description="Basic residues" evidence="8">
    <location>
        <begin position="71"/>
        <end position="82"/>
    </location>
</feature>
<feature type="compositionally biased region" description="Basic residues" evidence="8">
    <location>
        <begin position="136"/>
        <end position="148"/>
    </location>
</feature>
<dbReference type="Proteomes" id="UP000683360">
    <property type="component" value="Unassembled WGS sequence"/>
</dbReference>
<feature type="domain" description="Inner centromere protein ARK-binding" evidence="9">
    <location>
        <begin position="1010"/>
        <end position="1044"/>
    </location>
</feature>
<sequence length="1074" mass="123574">MKGKKADKKKSGDTMLYPHNLGFSALDSINAKVNDALAEFDKEMDWLHELLFECKKTFAKPEIQLLPKTPSQKRGRKAKRPTKFSDSEDVFEPSSKRQSLRLDDGEEADVEENSLSSPPNRSYRTRATSRTTTTARPKRNTRTTKNVKIKTETTKEPVMSFTKQIESQMAENKTPVKENLIEPENEDTNLTPINKVNSVKMSTDKVCDMDTETPCKDPQFDYAQEMETPKGPQIDNAKETETPQSSNDKDMIVQETPEMIITSPSTPATVVKAALSDDNTPFYSNNTQTIQESPEKIVKDSSESQDKKPRNSVRKSLKHGKTLNSSSRLSSIKRLSVAALHAVETAAKKSMRQESESSDDLSQSKAQSPEEKPVRTRTRLRLKKGSQNTDSVSSVTSDKSATSSQGSVADLDNTSEDDKPQRSTRTKTRKPKTESESKTRTKTRNKHQSSQDQSSADLSDDEVMLISDCDSPKSKEHQRLSANTTEDDCAFTNDIKPVRASTRTKQKKNSNKVDSENEDSGICSKSQSETSIPRTRSKMRPPKSSTMSSDEQSEKDERFVKPENPPPRTRTKTKKRVLSDDEADMSISKKSCLDQTDMSDMSVGLPISNSTFMSGKQDETKQFTDENVPAVVVTMILQYALKTRYVVLLKRMLAIRPKPNIKTFQHNLSSKVVLSNKPGIVKSFIKRNSPVKKLTPKQAHEQRKRDLLEKERKEQERLQRRQVEMHQKIEEQRKKNDEKMKKVADAREQKAKRDQEIREKLMKKLEEKRHLTEKQKEEKAKEDQEKQQLRVKKLYEAEERRKREEDERQQKIQLQEEENRMLKEVMVRKKDFEEHERQKKVAEEKRKYEERVAAMAALDKERQEEREAREEEKAKEQQKIREEREKQMALEKATREKQALEQKKQKDQLLKERMEKIKELEKKRLAEEEKLRADLKERDEAVKQIINNHNTSLKNTKEEILRAAYTSAIAGLNTTQTYTSSKPHNPDSYDMTPAKVKPTNPVLLKPMTYQGPNLKAALINQHYHPPDLESMFDEISPPDLNELFVKKKARFNKRTSSAHWDSPIMRPGSVVLNW</sequence>
<feature type="compositionally biased region" description="Basic and acidic residues" evidence="8">
    <location>
        <begin position="293"/>
        <end position="309"/>
    </location>
</feature>
<comment type="subcellular location">
    <subcellularLocation>
        <location evidence="2">Cytoplasm</location>
        <location evidence="2">Cytoskeleton</location>
        <location evidence="2">Spindle</location>
    </subcellularLocation>
    <subcellularLocation>
        <location evidence="1">Nucleus</location>
    </subcellularLocation>
</comment>
<feature type="region of interest" description="Disordered" evidence="8">
    <location>
        <begin position="859"/>
        <end position="905"/>
    </location>
</feature>
<feature type="compositionally biased region" description="Basic and acidic residues" evidence="8">
    <location>
        <begin position="236"/>
        <end position="252"/>
    </location>
</feature>
<feature type="region of interest" description="Disordered" evidence="8">
    <location>
        <begin position="687"/>
        <end position="820"/>
    </location>
</feature>
<protein>
    <submittedName>
        <fullName evidence="10">INCENP</fullName>
    </submittedName>
</protein>
<evidence type="ECO:0000256" key="4">
    <source>
        <dbReference type="ARBA" id="ARBA00022490"/>
    </source>
</evidence>
<dbReference type="GO" id="GO:0000281">
    <property type="term" value="P:mitotic cytokinesis"/>
    <property type="evidence" value="ECO:0007669"/>
    <property type="project" value="TreeGrafter"/>
</dbReference>
<accession>A0A8S3QP28</accession>
<feature type="compositionally biased region" description="Basic and acidic residues" evidence="8">
    <location>
        <begin position="698"/>
        <end position="810"/>
    </location>
</feature>
<dbReference type="GO" id="GO:0030496">
    <property type="term" value="C:midbody"/>
    <property type="evidence" value="ECO:0007669"/>
    <property type="project" value="TreeGrafter"/>
</dbReference>
<feature type="region of interest" description="Disordered" evidence="8">
    <location>
        <begin position="210"/>
        <end position="266"/>
    </location>
</feature>
<dbReference type="PANTHER" id="PTHR13142">
    <property type="entry name" value="INNER CENTROMERE PROTEIN"/>
    <property type="match status" value="1"/>
</dbReference>
<evidence type="ECO:0000256" key="7">
    <source>
        <dbReference type="ARBA" id="ARBA00023242"/>
    </source>
</evidence>
<feature type="compositionally biased region" description="Low complexity" evidence="8">
    <location>
        <begin position="386"/>
        <end position="405"/>
    </location>
</feature>
<feature type="compositionally biased region" description="Basic residues" evidence="8">
    <location>
        <begin position="375"/>
        <end position="384"/>
    </location>
</feature>
<evidence type="ECO:0000313" key="10">
    <source>
        <dbReference type="EMBL" id="CAG2195287.1"/>
    </source>
</evidence>
<dbReference type="InterPro" id="IPR005635">
    <property type="entry name" value="Inner_centromere_prot_ARK-bd"/>
</dbReference>
<keyword evidence="4" id="KW-0963">Cytoplasm</keyword>
<feature type="region of interest" description="Disordered" evidence="8">
    <location>
        <begin position="278"/>
        <end position="333"/>
    </location>
</feature>
<feature type="compositionally biased region" description="Low complexity" evidence="8">
    <location>
        <begin position="448"/>
        <end position="457"/>
    </location>
</feature>
<reference evidence="10" key="1">
    <citation type="submission" date="2021-03" db="EMBL/GenBank/DDBJ databases">
        <authorList>
            <person name="Bekaert M."/>
        </authorList>
    </citation>
    <scope>NUCLEOTIDE SEQUENCE</scope>
</reference>
<dbReference type="Pfam" id="PF03941">
    <property type="entry name" value="INCENP_ARK-bind"/>
    <property type="match status" value="1"/>
</dbReference>
<feature type="region of interest" description="Disordered" evidence="8">
    <location>
        <begin position="976"/>
        <end position="995"/>
    </location>
</feature>
<organism evidence="10 11">
    <name type="scientific">Mytilus edulis</name>
    <name type="common">Blue mussel</name>
    <dbReference type="NCBI Taxonomy" id="6550"/>
    <lineage>
        <taxon>Eukaryota</taxon>
        <taxon>Metazoa</taxon>
        <taxon>Spiralia</taxon>
        <taxon>Lophotrochozoa</taxon>
        <taxon>Mollusca</taxon>
        <taxon>Bivalvia</taxon>
        <taxon>Autobranchia</taxon>
        <taxon>Pteriomorphia</taxon>
        <taxon>Mytilida</taxon>
        <taxon>Mytiloidea</taxon>
        <taxon>Mytilidae</taxon>
        <taxon>Mytilinae</taxon>
        <taxon>Mytilus</taxon>
    </lineage>
</organism>
<evidence type="ECO:0000256" key="2">
    <source>
        <dbReference type="ARBA" id="ARBA00004186"/>
    </source>
</evidence>
<feature type="compositionally biased region" description="Basic residues" evidence="8">
    <location>
        <begin position="310"/>
        <end position="321"/>
    </location>
</feature>
<dbReference type="OrthoDB" id="6136381at2759"/>
<dbReference type="EMBL" id="CAJPWZ010000513">
    <property type="protein sequence ID" value="CAG2195287.1"/>
    <property type="molecule type" value="Genomic_DNA"/>
</dbReference>
<dbReference type="AlphaFoldDB" id="A0A8S3QP28"/>
<evidence type="ECO:0000256" key="1">
    <source>
        <dbReference type="ARBA" id="ARBA00004123"/>
    </source>
</evidence>
<keyword evidence="11" id="KW-1185">Reference proteome</keyword>
<evidence type="ECO:0000256" key="8">
    <source>
        <dbReference type="SAM" id="MobiDB-lite"/>
    </source>
</evidence>
<feature type="region of interest" description="Disordered" evidence="8">
    <location>
        <begin position="345"/>
        <end position="583"/>
    </location>
</feature>
<dbReference type="GO" id="GO:0051310">
    <property type="term" value="P:metaphase chromosome alignment"/>
    <property type="evidence" value="ECO:0007669"/>
    <property type="project" value="TreeGrafter"/>
</dbReference>
<feature type="region of interest" description="Disordered" evidence="8">
    <location>
        <begin position="62"/>
        <end position="192"/>
    </location>
</feature>
<feature type="compositionally biased region" description="Polar residues" evidence="8">
    <location>
        <begin position="523"/>
        <end position="534"/>
    </location>
</feature>
<evidence type="ECO:0000256" key="6">
    <source>
        <dbReference type="ARBA" id="ARBA00023212"/>
    </source>
</evidence>
<feature type="compositionally biased region" description="Polar residues" evidence="8">
    <location>
        <begin position="161"/>
        <end position="171"/>
    </location>
</feature>
<feature type="compositionally biased region" description="Polar residues" evidence="8">
    <location>
        <begin position="278"/>
        <end position="292"/>
    </location>
</feature>
<feature type="compositionally biased region" description="Basic and acidic residues" evidence="8">
    <location>
        <begin position="470"/>
        <end position="479"/>
    </location>
</feature>
<keyword evidence="5" id="KW-0159">Chromosome partition</keyword>
<name>A0A8S3QP28_MYTED</name>
<evidence type="ECO:0000256" key="5">
    <source>
        <dbReference type="ARBA" id="ARBA00022829"/>
    </source>
</evidence>
<gene>
    <name evidence="10" type="ORF">MEDL_10251</name>
</gene>
<dbReference type="GO" id="GO:1990385">
    <property type="term" value="C:meiotic spindle midzone"/>
    <property type="evidence" value="ECO:0007669"/>
    <property type="project" value="TreeGrafter"/>
</dbReference>
<comment type="similarity">
    <text evidence="3">Belongs to the INCENP family.</text>
</comment>
<proteinExistence type="inferred from homology"/>
<keyword evidence="6" id="KW-0206">Cytoskeleton</keyword>
<dbReference type="PANTHER" id="PTHR13142:SF1">
    <property type="entry name" value="INNER CENTROMERE PROTEIN"/>
    <property type="match status" value="1"/>
</dbReference>
<dbReference type="GO" id="GO:0032133">
    <property type="term" value="C:chromosome passenger complex"/>
    <property type="evidence" value="ECO:0007669"/>
    <property type="project" value="TreeGrafter"/>
</dbReference>
<comment type="caution">
    <text evidence="10">The sequence shown here is derived from an EMBL/GenBank/DDBJ whole genome shotgun (WGS) entry which is preliminary data.</text>
</comment>
<dbReference type="GO" id="GO:0005634">
    <property type="term" value="C:nucleus"/>
    <property type="evidence" value="ECO:0007669"/>
    <property type="project" value="UniProtKB-SubCell"/>
</dbReference>
<feature type="compositionally biased region" description="Low complexity" evidence="8">
    <location>
        <begin position="121"/>
        <end position="135"/>
    </location>
</feature>
<dbReference type="GO" id="GO:0000776">
    <property type="term" value="C:kinetochore"/>
    <property type="evidence" value="ECO:0007669"/>
    <property type="project" value="TreeGrafter"/>
</dbReference>
<evidence type="ECO:0000256" key="3">
    <source>
        <dbReference type="ARBA" id="ARBA00010042"/>
    </source>
</evidence>
<evidence type="ECO:0000313" key="11">
    <source>
        <dbReference type="Proteomes" id="UP000683360"/>
    </source>
</evidence>
<dbReference type="Gene3D" id="6.10.250.2990">
    <property type="match status" value="1"/>
</dbReference>
<evidence type="ECO:0000259" key="9">
    <source>
        <dbReference type="Pfam" id="PF03941"/>
    </source>
</evidence>